<reference evidence="3 4" key="1">
    <citation type="submission" date="2020-08" db="EMBL/GenBank/DDBJ databases">
        <title>Genomic Encyclopedia of Type Strains, Phase IV (KMG-V): Genome sequencing to study the core and pangenomes of soil and plant-associated prokaryotes.</title>
        <authorList>
            <person name="Whitman W."/>
        </authorList>
    </citation>
    <scope>NUCLEOTIDE SEQUENCE [LARGE SCALE GENOMIC DNA]</scope>
    <source>
        <strain evidence="3 4">X5P3</strain>
    </source>
</reference>
<evidence type="ECO:0000313" key="3">
    <source>
        <dbReference type="EMBL" id="MBB5063046.1"/>
    </source>
</evidence>
<keyword evidence="2" id="KW-0862">Zinc</keyword>
<comment type="cofactor">
    <cofactor evidence="2">
        <name>Zn(2+)</name>
        <dbReference type="ChEBI" id="CHEBI:29105"/>
    </cofactor>
    <text evidence="2">Binds 1 zinc ion per subunit.</text>
</comment>
<proteinExistence type="inferred from homology"/>
<dbReference type="InterPro" id="IPR001765">
    <property type="entry name" value="Carbonic_anhydrase"/>
</dbReference>
<evidence type="ECO:0000256" key="2">
    <source>
        <dbReference type="PIRSR" id="PIRSR601765-1"/>
    </source>
</evidence>
<protein>
    <submittedName>
        <fullName evidence="3">Carbonic anhydrase</fullName>
    </submittedName>
</protein>
<sequence>MSVTNILICGYSDCGAMTAISTSKCLDHLSAVANWLRDTESARIVNAARTYSFPEDRLNFLIHDNVVAQQQISKPIRRWLWP</sequence>
<dbReference type="GO" id="GO:0008270">
    <property type="term" value="F:zinc ion binding"/>
    <property type="evidence" value="ECO:0007669"/>
    <property type="project" value="InterPro"/>
</dbReference>
<evidence type="ECO:0000256" key="1">
    <source>
        <dbReference type="ARBA" id="ARBA00006217"/>
    </source>
</evidence>
<name>A0A7W8E8W9_9BACT</name>
<dbReference type="GO" id="GO:0004089">
    <property type="term" value="F:carbonate dehydratase activity"/>
    <property type="evidence" value="ECO:0007669"/>
    <property type="project" value="InterPro"/>
</dbReference>
<organism evidence="3 4">
    <name type="scientific">Granulicella mallensis</name>
    <dbReference type="NCBI Taxonomy" id="940614"/>
    <lineage>
        <taxon>Bacteria</taxon>
        <taxon>Pseudomonadati</taxon>
        <taxon>Acidobacteriota</taxon>
        <taxon>Terriglobia</taxon>
        <taxon>Terriglobales</taxon>
        <taxon>Acidobacteriaceae</taxon>
        <taxon>Granulicella</taxon>
    </lineage>
</organism>
<dbReference type="SUPFAM" id="SSF53056">
    <property type="entry name" value="beta-carbonic anhydrase, cab"/>
    <property type="match status" value="1"/>
</dbReference>
<gene>
    <name evidence="3" type="ORF">HDF15_001386</name>
</gene>
<accession>A0A7W8E8W9</accession>
<dbReference type="Pfam" id="PF00484">
    <property type="entry name" value="Pro_CA"/>
    <property type="match status" value="1"/>
</dbReference>
<comment type="similarity">
    <text evidence="1">Belongs to the beta-class carbonic anhydrase family.</text>
</comment>
<comment type="caution">
    <text evidence="3">The sequence shown here is derived from an EMBL/GenBank/DDBJ whole genome shotgun (WGS) entry which is preliminary data.</text>
</comment>
<evidence type="ECO:0000313" key="4">
    <source>
        <dbReference type="Proteomes" id="UP000584867"/>
    </source>
</evidence>
<dbReference type="EMBL" id="JACHIO010000005">
    <property type="protein sequence ID" value="MBB5063046.1"/>
    <property type="molecule type" value="Genomic_DNA"/>
</dbReference>
<dbReference type="AlphaFoldDB" id="A0A7W8E8W9"/>
<keyword evidence="2" id="KW-0479">Metal-binding</keyword>
<dbReference type="Proteomes" id="UP000584867">
    <property type="component" value="Unassembled WGS sequence"/>
</dbReference>
<dbReference type="RefSeq" id="WP_221314308.1">
    <property type="nucleotide sequence ID" value="NZ_JACHIO010000005.1"/>
</dbReference>
<dbReference type="InterPro" id="IPR036874">
    <property type="entry name" value="Carbonic_anhydrase_sf"/>
</dbReference>
<feature type="binding site" evidence="2">
    <location>
        <position position="14"/>
    </location>
    <ligand>
        <name>Zn(2+)</name>
        <dbReference type="ChEBI" id="CHEBI:29105"/>
    </ligand>
</feature>
<dbReference type="Gene3D" id="3.40.1050.10">
    <property type="entry name" value="Carbonic anhydrase"/>
    <property type="match status" value="1"/>
</dbReference>